<feature type="signal peptide" evidence="1">
    <location>
        <begin position="1"/>
        <end position="28"/>
    </location>
</feature>
<protein>
    <recommendedName>
        <fullName evidence="4">Intersectin-EH binding protein Ibp1</fullName>
    </recommendedName>
</protein>
<sequence>MATPTFAIRRHLLMGAMVVAAAAAPAIAAYSVPEPGIAQAQCTGGEEADVFTTTCVPFMVPNSGPSGFTTTAANPDIPEIDGIPCTGGNAGECIGLSEDQSLLPNVTPRSTISSSP</sequence>
<gene>
    <name evidence="2" type="ORF">MMOR_12750</name>
</gene>
<dbReference type="Proteomes" id="UP000466681">
    <property type="component" value="Chromosome"/>
</dbReference>
<dbReference type="PROSITE" id="PS51318">
    <property type="entry name" value="TAT"/>
    <property type="match status" value="1"/>
</dbReference>
<keyword evidence="1" id="KW-0732">Signal</keyword>
<evidence type="ECO:0000313" key="2">
    <source>
        <dbReference type="EMBL" id="BBX00339.1"/>
    </source>
</evidence>
<evidence type="ECO:0008006" key="4">
    <source>
        <dbReference type="Google" id="ProtNLM"/>
    </source>
</evidence>
<evidence type="ECO:0000313" key="3">
    <source>
        <dbReference type="Proteomes" id="UP000466681"/>
    </source>
</evidence>
<dbReference type="InterPro" id="IPR006311">
    <property type="entry name" value="TAT_signal"/>
</dbReference>
<dbReference type="EMBL" id="AP022560">
    <property type="protein sequence ID" value="BBX00339.1"/>
    <property type="molecule type" value="Genomic_DNA"/>
</dbReference>
<keyword evidence="3" id="KW-1185">Reference proteome</keyword>
<feature type="chain" id="PRO_5041933078" description="Intersectin-EH binding protein Ibp1" evidence="1">
    <location>
        <begin position="29"/>
        <end position="116"/>
    </location>
</feature>
<dbReference type="AlphaFoldDB" id="A0AAD1H970"/>
<evidence type="ECO:0000256" key="1">
    <source>
        <dbReference type="SAM" id="SignalP"/>
    </source>
</evidence>
<dbReference type="KEGG" id="mmor:MMOR_12750"/>
<proteinExistence type="predicted"/>
<reference evidence="2 3" key="1">
    <citation type="journal article" date="2019" name="Emerg. Microbes Infect.">
        <title>Comprehensive subspecies identification of 175 nontuberculous mycobacteria species based on 7547 genomic profiles.</title>
        <authorList>
            <person name="Matsumoto Y."/>
            <person name="Kinjo T."/>
            <person name="Motooka D."/>
            <person name="Nabeya D."/>
            <person name="Jung N."/>
            <person name="Uechi K."/>
            <person name="Horii T."/>
            <person name="Iida T."/>
            <person name="Fujita J."/>
            <person name="Nakamura S."/>
        </authorList>
    </citation>
    <scope>NUCLEOTIDE SEQUENCE [LARGE SCALE GENOMIC DNA]</scope>
    <source>
        <strain evidence="2 3">JCM 6375</strain>
    </source>
</reference>
<dbReference type="RefSeq" id="WP_083157830.1">
    <property type="nucleotide sequence ID" value="NZ_AP022560.1"/>
</dbReference>
<accession>A0AAD1H970</accession>
<organism evidence="2 3">
    <name type="scientific">Mycolicibacterium moriokaense</name>
    <dbReference type="NCBI Taxonomy" id="39691"/>
    <lineage>
        <taxon>Bacteria</taxon>
        <taxon>Bacillati</taxon>
        <taxon>Actinomycetota</taxon>
        <taxon>Actinomycetes</taxon>
        <taxon>Mycobacteriales</taxon>
        <taxon>Mycobacteriaceae</taxon>
        <taxon>Mycolicibacterium</taxon>
    </lineage>
</organism>
<name>A0AAD1H970_9MYCO</name>